<comment type="subcellular location">
    <subcellularLocation>
        <location evidence="4">Cytoplasm</location>
    </subcellularLocation>
</comment>
<gene>
    <name evidence="5" type="ORF">HOC_11028</name>
</gene>
<accession>A0A059G6T2</accession>
<dbReference type="GO" id="GO:0047429">
    <property type="term" value="F:nucleoside triphosphate diphosphatase activity"/>
    <property type="evidence" value="ECO:0007669"/>
    <property type="project" value="UniProtKB-EC"/>
</dbReference>
<organism evidence="5 6">
    <name type="scientific">Hyphomonas oceanitis SCH89</name>
    <dbReference type="NCBI Taxonomy" id="1280953"/>
    <lineage>
        <taxon>Bacteria</taxon>
        <taxon>Pseudomonadati</taxon>
        <taxon>Pseudomonadota</taxon>
        <taxon>Alphaproteobacteria</taxon>
        <taxon>Hyphomonadales</taxon>
        <taxon>Hyphomonadaceae</taxon>
        <taxon>Hyphomonas</taxon>
    </lineage>
</organism>
<comment type="function">
    <text evidence="4">Nucleoside triphosphate pyrophosphatase. May have a dual role in cell division arrest and in preventing the incorporation of modified nucleotides into cellular nucleic acids.</text>
</comment>
<evidence type="ECO:0000313" key="6">
    <source>
        <dbReference type="Proteomes" id="UP000024942"/>
    </source>
</evidence>
<keyword evidence="3 4" id="KW-0546">Nucleotide metabolism</keyword>
<evidence type="ECO:0000256" key="3">
    <source>
        <dbReference type="ARBA" id="ARBA00023080"/>
    </source>
</evidence>
<comment type="catalytic activity">
    <reaction evidence="4">
        <text>a 2'-deoxyribonucleoside 5'-triphosphate + H2O = a 2'-deoxyribonucleoside 5'-phosphate + diphosphate + H(+)</text>
        <dbReference type="Rhea" id="RHEA:44644"/>
        <dbReference type="ChEBI" id="CHEBI:15377"/>
        <dbReference type="ChEBI" id="CHEBI:15378"/>
        <dbReference type="ChEBI" id="CHEBI:33019"/>
        <dbReference type="ChEBI" id="CHEBI:61560"/>
        <dbReference type="ChEBI" id="CHEBI:65317"/>
        <dbReference type="EC" id="3.6.1.9"/>
    </reaction>
</comment>
<comment type="catalytic activity">
    <reaction evidence="4">
        <text>a ribonucleoside 5'-triphosphate + H2O = a ribonucleoside 5'-phosphate + diphosphate + H(+)</text>
        <dbReference type="Rhea" id="RHEA:23996"/>
        <dbReference type="ChEBI" id="CHEBI:15377"/>
        <dbReference type="ChEBI" id="CHEBI:15378"/>
        <dbReference type="ChEBI" id="CHEBI:33019"/>
        <dbReference type="ChEBI" id="CHEBI:58043"/>
        <dbReference type="ChEBI" id="CHEBI:61557"/>
        <dbReference type="EC" id="3.6.1.9"/>
    </reaction>
</comment>
<comment type="caution">
    <text evidence="4">Lacks conserved residue(s) required for the propagation of feature annotation.</text>
</comment>
<keyword evidence="6" id="KW-1185">Reference proteome</keyword>
<dbReference type="InterPro" id="IPR003697">
    <property type="entry name" value="Maf-like"/>
</dbReference>
<comment type="caution">
    <text evidence="5">The sequence shown here is derived from an EMBL/GenBank/DDBJ whole genome shotgun (WGS) entry which is preliminary data.</text>
</comment>
<dbReference type="Proteomes" id="UP000024942">
    <property type="component" value="Unassembled WGS sequence"/>
</dbReference>
<evidence type="ECO:0000313" key="5">
    <source>
        <dbReference type="EMBL" id="KDA02290.1"/>
    </source>
</evidence>
<keyword evidence="2 4" id="KW-0378">Hydrolase</keyword>
<name>A0A059G6T2_9PROT</name>
<dbReference type="HAMAP" id="MF_00528">
    <property type="entry name" value="Maf"/>
    <property type="match status" value="1"/>
</dbReference>
<dbReference type="GO" id="GO:0009117">
    <property type="term" value="P:nucleotide metabolic process"/>
    <property type="evidence" value="ECO:0007669"/>
    <property type="project" value="UniProtKB-KW"/>
</dbReference>
<evidence type="ECO:0000256" key="1">
    <source>
        <dbReference type="ARBA" id="ARBA00001968"/>
    </source>
</evidence>
<dbReference type="AlphaFoldDB" id="A0A059G6T2"/>
<dbReference type="STRING" id="1280953.HOC_11028"/>
<dbReference type="PATRIC" id="fig|1280953.3.peg.2225"/>
<dbReference type="PIRSF" id="PIRSF006305">
    <property type="entry name" value="Maf"/>
    <property type="match status" value="1"/>
</dbReference>
<dbReference type="Gene3D" id="3.90.950.10">
    <property type="match status" value="1"/>
</dbReference>
<proteinExistence type="inferred from homology"/>
<comment type="cofactor">
    <cofactor evidence="1 4">
        <name>a divalent metal cation</name>
        <dbReference type="ChEBI" id="CHEBI:60240"/>
    </cofactor>
</comment>
<protein>
    <recommendedName>
        <fullName evidence="4">Nucleoside triphosphate pyrophosphatase</fullName>
        <ecNumber evidence="4">3.6.1.9</ecNumber>
    </recommendedName>
    <alternativeName>
        <fullName evidence="4">Nucleotide pyrophosphatase</fullName>
        <shortName evidence="4">Nucleotide PPase</shortName>
    </alternativeName>
</protein>
<feature type="active site" description="Proton acceptor" evidence="4">
    <location>
        <position position="75"/>
    </location>
</feature>
<dbReference type="EMBL" id="ARYL01000015">
    <property type="protein sequence ID" value="KDA02290.1"/>
    <property type="molecule type" value="Genomic_DNA"/>
</dbReference>
<evidence type="ECO:0000256" key="4">
    <source>
        <dbReference type="HAMAP-Rule" id="MF_00528"/>
    </source>
</evidence>
<dbReference type="PANTHER" id="PTHR43213:SF5">
    <property type="entry name" value="BIFUNCTIONAL DTTP_UTP PYROPHOSPHATASE_METHYLTRANSFERASE PROTEIN-RELATED"/>
    <property type="match status" value="1"/>
</dbReference>
<reference evidence="5 6" key="1">
    <citation type="journal article" date="2014" name="Antonie Van Leeuwenhoek">
        <title>Hyphomonas beringensis sp. nov. and Hyphomonas chukchiensis sp. nov., isolated from surface seawater of the Bering Sea and Chukchi Sea.</title>
        <authorList>
            <person name="Li C."/>
            <person name="Lai Q."/>
            <person name="Li G."/>
            <person name="Dong C."/>
            <person name="Wang J."/>
            <person name="Liao Y."/>
            <person name="Shao Z."/>
        </authorList>
    </citation>
    <scope>NUCLEOTIDE SEQUENCE [LARGE SCALE GENOMIC DNA]</scope>
    <source>
        <strain evidence="5 6">SCH89</strain>
    </source>
</reference>
<dbReference type="OrthoDB" id="9813962at2"/>
<dbReference type="PANTHER" id="PTHR43213">
    <property type="entry name" value="BIFUNCTIONAL DTTP/UTP PYROPHOSPHATASE/METHYLTRANSFERASE PROTEIN-RELATED"/>
    <property type="match status" value="1"/>
</dbReference>
<evidence type="ECO:0000256" key="2">
    <source>
        <dbReference type="ARBA" id="ARBA00022801"/>
    </source>
</evidence>
<dbReference type="eggNOG" id="COG0424">
    <property type="taxonomic scope" value="Bacteria"/>
</dbReference>
<dbReference type="GO" id="GO:0005737">
    <property type="term" value="C:cytoplasm"/>
    <property type="evidence" value="ECO:0007669"/>
    <property type="project" value="UniProtKB-SubCell"/>
</dbReference>
<comment type="similarity">
    <text evidence="4">Belongs to the Maf family.</text>
</comment>
<dbReference type="InterPro" id="IPR029001">
    <property type="entry name" value="ITPase-like_fam"/>
</dbReference>
<dbReference type="CDD" id="cd00555">
    <property type="entry name" value="Maf"/>
    <property type="match status" value="1"/>
</dbReference>
<dbReference type="Pfam" id="PF02545">
    <property type="entry name" value="Maf"/>
    <property type="match status" value="1"/>
</dbReference>
<keyword evidence="4" id="KW-0963">Cytoplasm</keyword>
<sequence length="198" mass="21301">MSLAITLASGSASRRALLAGAGVEAASIKPNVDEDSAKAAMRAEGMSVRDQAMQLAELKAVKVSNRTEGLVIGGDQMLSLDREAFDKPVDLEGARDHLRKLSGKSHTLETAIVICENGTPVWRHLARPKLTMRPLSEAFIDDYVDRVGEPLLATVGAYQLEGLGAQLFTQIEGDYFSILGLPLLPLLDYLRIRGALAT</sequence>
<dbReference type="SUPFAM" id="SSF52972">
    <property type="entry name" value="ITPase-like"/>
    <property type="match status" value="1"/>
</dbReference>
<dbReference type="EC" id="3.6.1.9" evidence="4"/>
<dbReference type="RefSeq" id="WP_035538459.1">
    <property type="nucleotide sequence ID" value="NZ_ARYL01000015.1"/>
</dbReference>